<feature type="region of interest" description="Disordered" evidence="1">
    <location>
        <begin position="349"/>
        <end position="380"/>
    </location>
</feature>
<evidence type="ECO:0000313" key="4">
    <source>
        <dbReference type="Proteomes" id="UP001212152"/>
    </source>
</evidence>
<feature type="region of interest" description="Disordered" evidence="1">
    <location>
        <begin position="1"/>
        <end position="26"/>
    </location>
</feature>
<dbReference type="Pfam" id="PF00169">
    <property type="entry name" value="PH"/>
    <property type="match status" value="1"/>
</dbReference>
<comment type="caution">
    <text evidence="3">The sequence shown here is derived from an EMBL/GenBank/DDBJ whole genome shotgun (WGS) entry which is preliminary data.</text>
</comment>
<feature type="compositionally biased region" description="Low complexity" evidence="1">
    <location>
        <begin position="231"/>
        <end position="246"/>
    </location>
</feature>
<name>A0AAD5TIA4_9FUNG</name>
<dbReference type="Gene3D" id="2.30.29.30">
    <property type="entry name" value="Pleckstrin-homology domain (PH domain)/Phosphotyrosine-binding domain (PTB)"/>
    <property type="match status" value="1"/>
</dbReference>
<evidence type="ECO:0000256" key="1">
    <source>
        <dbReference type="SAM" id="MobiDB-lite"/>
    </source>
</evidence>
<feature type="region of interest" description="Disordered" evidence="1">
    <location>
        <begin position="306"/>
        <end position="325"/>
    </location>
</feature>
<dbReference type="InterPro" id="IPR011993">
    <property type="entry name" value="PH-like_dom_sf"/>
</dbReference>
<organism evidence="3 4">
    <name type="scientific">Geranomyces variabilis</name>
    <dbReference type="NCBI Taxonomy" id="109894"/>
    <lineage>
        <taxon>Eukaryota</taxon>
        <taxon>Fungi</taxon>
        <taxon>Fungi incertae sedis</taxon>
        <taxon>Chytridiomycota</taxon>
        <taxon>Chytridiomycota incertae sedis</taxon>
        <taxon>Chytridiomycetes</taxon>
        <taxon>Spizellomycetales</taxon>
        <taxon>Powellomycetaceae</taxon>
        <taxon>Geranomyces</taxon>
    </lineage>
</organism>
<dbReference type="SMART" id="SM00233">
    <property type="entry name" value="PH"/>
    <property type="match status" value="1"/>
</dbReference>
<dbReference type="EMBL" id="JADGJQ010000088">
    <property type="protein sequence ID" value="KAJ3171290.1"/>
    <property type="molecule type" value="Genomic_DNA"/>
</dbReference>
<accession>A0AAD5TIA4</accession>
<protein>
    <recommendedName>
        <fullName evidence="2">PH domain-containing protein</fullName>
    </recommendedName>
</protein>
<reference evidence="3" key="1">
    <citation type="submission" date="2020-05" db="EMBL/GenBank/DDBJ databases">
        <title>Phylogenomic resolution of chytrid fungi.</title>
        <authorList>
            <person name="Stajich J.E."/>
            <person name="Amses K."/>
            <person name="Simmons R."/>
            <person name="Seto K."/>
            <person name="Myers J."/>
            <person name="Bonds A."/>
            <person name="Quandt C.A."/>
            <person name="Barry K."/>
            <person name="Liu P."/>
            <person name="Grigoriev I."/>
            <person name="Longcore J.E."/>
            <person name="James T.Y."/>
        </authorList>
    </citation>
    <scope>NUCLEOTIDE SEQUENCE</scope>
    <source>
        <strain evidence="3">JEL0379</strain>
    </source>
</reference>
<gene>
    <name evidence="3" type="ORF">HDU87_008396</name>
</gene>
<sequence length="380" mass="40025">MYCTPAFEEENEKDKDEDKVPMSAPPILTRSRSVASITRASDLKRRSTTVGRSRILRPPADREGTLLFRTQHSAPWRSRWCVLRANVVAVYSSEKMSREIAVIRLPPDLLVLPSPIQTSATQSSASSHGPRAIYGFMTLAVQPTAGPRPIPYFFAAESRLDMVQWISHLVRAAKHPYGEERTLIPIPAGPASAPPAVVASSACARTMPMTMPMTTTRAGGGGGGNTGGGASSSSSSSKQQQQSFDSNQDAMILQQLPPVMTQTTASSWPTRNANAPSSVSSSAATTTPRSKRFTFAQLTQRMRGMAAPVKRHTAPADATSSKSGGGGKVVGMGAAVAPQILLPGTCGGGGGGGQATMSGREGKKGGGGLTIVTDKWYRPK</sequence>
<feature type="region of interest" description="Disordered" evidence="1">
    <location>
        <begin position="211"/>
        <end position="246"/>
    </location>
</feature>
<keyword evidence="4" id="KW-1185">Reference proteome</keyword>
<feature type="domain" description="PH" evidence="2">
    <location>
        <begin position="59"/>
        <end position="174"/>
    </location>
</feature>
<proteinExistence type="predicted"/>
<dbReference type="AlphaFoldDB" id="A0AAD5TIA4"/>
<evidence type="ECO:0000313" key="3">
    <source>
        <dbReference type="EMBL" id="KAJ3171290.1"/>
    </source>
</evidence>
<dbReference type="InterPro" id="IPR001849">
    <property type="entry name" value="PH_domain"/>
</dbReference>
<feature type="compositionally biased region" description="Gly residues" evidence="1">
    <location>
        <begin position="218"/>
        <end position="230"/>
    </location>
</feature>
<feature type="region of interest" description="Disordered" evidence="1">
    <location>
        <begin position="262"/>
        <end position="291"/>
    </location>
</feature>
<feature type="compositionally biased region" description="Low complexity" evidence="1">
    <location>
        <begin position="271"/>
        <end position="288"/>
    </location>
</feature>
<dbReference type="SUPFAM" id="SSF50729">
    <property type="entry name" value="PH domain-like"/>
    <property type="match status" value="1"/>
</dbReference>
<dbReference type="Proteomes" id="UP001212152">
    <property type="component" value="Unassembled WGS sequence"/>
</dbReference>
<dbReference type="PROSITE" id="PS50003">
    <property type="entry name" value="PH_DOMAIN"/>
    <property type="match status" value="1"/>
</dbReference>
<evidence type="ECO:0000259" key="2">
    <source>
        <dbReference type="PROSITE" id="PS50003"/>
    </source>
</evidence>